<feature type="compositionally biased region" description="Polar residues" evidence="1">
    <location>
        <begin position="670"/>
        <end position="679"/>
    </location>
</feature>
<accession>A0AAV2TLU7</accession>
<feature type="compositionally biased region" description="Polar residues" evidence="1">
    <location>
        <begin position="626"/>
        <end position="636"/>
    </location>
</feature>
<feature type="compositionally biased region" description="Basic residues" evidence="1">
    <location>
        <begin position="558"/>
        <end position="570"/>
    </location>
</feature>
<dbReference type="Proteomes" id="UP001497525">
    <property type="component" value="Unassembled WGS sequence"/>
</dbReference>
<feature type="compositionally biased region" description="Basic and acidic residues" evidence="1">
    <location>
        <begin position="606"/>
        <end position="623"/>
    </location>
</feature>
<feature type="compositionally biased region" description="Polar residues" evidence="1">
    <location>
        <begin position="397"/>
        <end position="411"/>
    </location>
</feature>
<feature type="region of interest" description="Disordered" evidence="1">
    <location>
        <begin position="389"/>
        <end position="420"/>
    </location>
</feature>
<dbReference type="EMBL" id="CAXLJL010000378">
    <property type="protein sequence ID" value="CAL5137254.1"/>
    <property type="molecule type" value="Genomic_DNA"/>
</dbReference>
<name>A0AAV2TLU7_CALDB</name>
<organism evidence="2 3">
    <name type="scientific">Calicophoron daubneyi</name>
    <name type="common">Rumen fluke</name>
    <name type="synonym">Paramphistomum daubneyi</name>
    <dbReference type="NCBI Taxonomy" id="300641"/>
    <lineage>
        <taxon>Eukaryota</taxon>
        <taxon>Metazoa</taxon>
        <taxon>Spiralia</taxon>
        <taxon>Lophotrochozoa</taxon>
        <taxon>Platyhelminthes</taxon>
        <taxon>Trematoda</taxon>
        <taxon>Digenea</taxon>
        <taxon>Plagiorchiida</taxon>
        <taxon>Pronocephalata</taxon>
        <taxon>Paramphistomoidea</taxon>
        <taxon>Paramphistomidae</taxon>
        <taxon>Calicophoron</taxon>
    </lineage>
</organism>
<sequence length="833" mass="92423">MADLSSLFKDFTDFINREVSSSLDKLIDKKSSLLETTAHSNKFPLSLRNSVDRLSYVECCELSSDEYKILEDLRTFVGRPLEDIFSRMYSSYPSLFLFTLKEGCESIAEECVNRVAVNNTWPIRISNPDQELGVLHDSSDFLKATCESVSSQMDDLVRENARVCGKEGSEHLWGSFLIHDLERAVKQVRSDCYRLVDEKNAPLSSRVRLGRVYAWARERQHAGNNDSSVQELIHARTRLRRKLAQLVWLSRAAKRRARSHPLLVSLRHELMRIRTRATSRIFSERTAAMGFGSSCEMGKMTSSFDDSLDSSIQRIIPADLRASFRRLIEDLTDLLSDFPAHTPGISIITEFDKPEQRREHWHGLITRTVLSFYDNLDTWADVDSQLSDSEMGALSDDPNSCYNLDTDSSAGESEKNEPNITQATGRKFFVELNPALVQAALDRFDHRTRGQSRRTAQSSLQSVGDDRQGVYTASEFPHSLPTKEPVSTATSLGGDGSLALIHSDELRTGSPVSRKEGIPNVEKPEDKTENEEQTEAMETDVGAAGVVENDDLNITSGPKRKTNRSLRARLSRTPSEASYSEGEVLTDSDEDQDVSADELPDDVPELGEKTKPDKEKEQNEDLMKMVSSQLRDSSPVSDIDLTELEIMDEWAPPATSGNTENAGDLEQVNAGDSSSTEPNSKVADAAVVENEVMKNAIASIMKEALDRCQSRLAELVVQRETGACLDTAPPTSEDSAEQPAASVAPIKLSDETEASIERTASAFKEHVTSVLANLLHAVPLMLDKKIAPSDASGMQRIQNLARRPATGRRGSRLLGMLRAYQQDAVKRLNANPS</sequence>
<gene>
    <name evidence="2" type="ORF">CDAUBV1_LOCUS11507</name>
</gene>
<feature type="compositionally biased region" description="Basic and acidic residues" evidence="1">
    <location>
        <begin position="502"/>
        <end position="527"/>
    </location>
</feature>
<evidence type="ECO:0000256" key="1">
    <source>
        <dbReference type="SAM" id="MobiDB-lite"/>
    </source>
</evidence>
<reference evidence="2" key="1">
    <citation type="submission" date="2024-06" db="EMBL/GenBank/DDBJ databases">
        <authorList>
            <person name="Liu X."/>
            <person name="Lenzi L."/>
            <person name="Haldenby T S."/>
            <person name="Uol C."/>
        </authorList>
    </citation>
    <scope>NUCLEOTIDE SEQUENCE</scope>
</reference>
<evidence type="ECO:0000313" key="3">
    <source>
        <dbReference type="Proteomes" id="UP001497525"/>
    </source>
</evidence>
<evidence type="ECO:0000313" key="2">
    <source>
        <dbReference type="EMBL" id="CAL5137254.1"/>
    </source>
</evidence>
<feature type="region of interest" description="Disordered" evidence="1">
    <location>
        <begin position="447"/>
        <end position="680"/>
    </location>
</feature>
<feature type="compositionally biased region" description="Acidic residues" evidence="1">
    <location>
        <begin position="584"/>
        <end position="605"/>
    </location>
</feature>
<protein>
    <submittedName>
        <fullName evidence="2">Uncharacterized protein</fullName>
    </submittedName>
</protein>
<comment type="caution">
    <text evidence="2">The sequence shown here is derived from an EMBL/GenBank/DDBJ whole genome shotgun (WGS) entry which is preliminary data.</text>
</comment>
<feature type="compositionally biased region" description="Acidic residues" evidence="1">
    <location>
        <begin position="528"/>
        <end position="538"/>
    </location>
</feature>
<feature type="compositionally biased region" description="Polar residues" evidence="1">
    <location>
        <begin position="453"/>
        <end position="462"/>
    </location>
</feature>
<dbReference type="AlphaFoldDB" id="A0AAV2TLU7"/>
<proteinExistence type="predicted"/>